<evidence type="ECO:0000256" key="2">
    <source>
        <dbReference type="SAM" id="MobiDB-lite"/>
    </source>
</evidence>
<gene>
    <name evidence="3" type="primary">IRA2_2</name>
    <name evidence="3" type="ORF">BGZ65_007388</name>
</gene>
<keyword evidence="4" id="KW-1185">Reference proteome</keyword>
<proteinExistence type="predicted"/>
<comment type="caution">
    <text evidence="3">The sequence shown here is derived from an EMBL/GenBank/DDBJ whole genome shotgun (WGS) entry which is preliminary data.</text>
</comment>
<organism evidence="3 4">
    <name type="scientific">Modicella reniformis</name>
    <dbReference type="NCBI Taxonomy" id="1440133"/>
    <lineage>
        <taxon>Eukaryota</taxon>
        <taxon>Fungi</taxon>
        <taxon>Fungi incertae sedis</taxon>
        <taxon>Mucoromycota</taxon>
        <taxon>Mortierellomycotina</taxon>
        <taxon>Mortierellomycetes</taxon>
        <taxon>Mortierellales</taxon>
        <taxon>Mortierellaceae</taxon>
        <taxon>Modicella</taxon>
    </lineage>
</organism>
<feature type="compositionally biased region" description="Low complexity" evidence="2">
    <location>
        <begin position="116"/>
        <end position="125"/>
    </location>
</feature>
<evidence type="ECO:0000256" key="1">
    <source>
        <dbReference type="SAM" id="Coils"/>
    </source>
</evidence>
<dbReference type="SUPFAM" id="SSF48371">
    <property type="entry name" value="ARM repeat"/>
    <property type="match status" value="1"/>
</dbReference>
<evidence type="ECO:0000313" key="3">
    <source>
        <dbReference type="EMBL" id="KAF9977447.1"/>
    </source>
</evidence>
<dbReference type="InterPro" id="IPR016024">
    <property type="entry name" value="ARM-type_fold"/>
</dbReference>
<dbReference type="AlphaFoldDB" id="A0A9P6JGZ9"/>
<dbReference type="OrthoDB" id="2443390at2759"/>
<feature type="region of interest" description="Disordered" evidence="2">
    <location>
        <begin position="107"/>
        <end position="134"/>
    </location>
</feature>
<accession>A0A9P6JGZ9</accession>
<sequence length="624" mass="70804">MVLEEVVPVDVMQSQLFVLRILSQCMEAHWKAYRDQLTQHLREQTEQESEEMARESVANTGSTLDSNTVSAISAVAQARHSDPPPLDDPLAKYVLSVLTRFLHDVPTAEDPDARSDSMTTSGGSSSRRRTTETDTTLVASSLNTANLQEAEISNEIYKTAGRVLFYISASNWPIVFARLKARIQHLTTTNDDWPETAELKLLETASLNQRRLGQVLTELRSTFLHLKRSAQTVMGQVLHKAIWNWIEVFPSEFVHLCQTQKRMEGEPHILFDICHSLATDNRRRIHFWPLQTMLLILCPDILLNAAMNDNRNNMSKKAQFLEALKKSLRNKSLMEIAGLCYVDVCKASTYVSKNDTSALRHIVPEIENELKELLFTPSKPYLDLDGTTDKATMSACLTALYRLNPRQVIHSLIPELSSDRAPIAFKLVLAQSFYTIASEDDRLPWNPSIQPATSALGAPLRKMFAENVVREGVTEIMARKIHADRRLKKQILDNVKDKQELIIYLLKMYQIDPALAVATEAPETVEDEIHQLLKGLLLCLNDTHIGIRTTAGEVLLQLFDSRIIERWGSGSNLMSTFWNLSSDVIISIARQLMDLKCTDDKSRFLLELLQQLMTRRNIFLKDHQ</sequence>
<reference evidence="3" key="1">
    <citation type="journal article" date="2020" name="Fungal Divers.">
        <title>Resolving the Mortierellaceae phylogeny through synthesis of multi-gene phylogenetics and phylogenomics.</title>
        <authorList>
            <person name="Vandepol N."/>
            <person name="Liber J."/>
            <person name="Desiro A."/>
            <person name="Na H."/>
            <person name="Kennedy M."/>
            <person name="Barry K."/>
            <person name="Grigoriev I.V."/>
            <person name="Miller A.N."/>
            <person name="O'Donnell K."/>
            <person name="Stajich J.E."/>
            <person name="Bonito G."/>
        </authorList>
    </citation>
    <scope>NUCLEOTIDE SEQUENCE</scope>
    <source>
        <strain evidence="3">MES-2147</strain>
    </source>
</reference>
<feature type="coiled-coil region" evidence="1">
    <location>
        <begin position="304"/>
        <end position="331"/>
    </location>
</feature>
<name>A0A9P6JGZ9_9FUNG</name>
<protein>
    <submittedName>
        <fullName evidence="3">Ras GTPase activating protein ira2</fullName>
    </submittedName>
</protein>
<dbReference type="EMBL" id="JAAAHW010004187">
    <property type="protein sequence ID" value="KAF9977447.1"/>
    <property type="molecule type" value="Genomic_DNA"/>
</dbReference>
<feature type="non-terminal residue" evidence="3">
    <location>
        <position position="1"/>
    </location>
</feature>
<evidence type="ECO:0000313" key="4">
    <source>
        <dbReference type="Proteomes" id="UP000749646"/>
    </source>
</evidence>
<dbReference type="Proteomes" id="UP000749646">
    <property type="component" value="Unassembled WGS sequence"/>
</dbReference>
<keyword evidence="1" id="KW-0175">Coiled coil</keyword>